<dbReference type="EMBL" id="CP028104">
    <property type="protein sequence ID" value="AVQ32613.1"/>
    <property type="molecule type" value="Genomic_DNA"/>
</dbReference>
<geneLocation type="plasmid" evidence="2">
    <name>pfvar_27725</name>
</geneLocation>
<dbReference type="GeneID" id="77469374"/>
<gene>
    <name evidence="1" type="ORF">C4N18_15305</name>
</gene>
<keyword evidence="1" id="KW-0614">Plasmid</keyword>
<dbReference type="Proteomes" id="UP000241238">
    <property type="component" value="Plasmid pFvar_27725"/>
</dbReference>
<organism evidence="1 2">
    <name type="scientific">Fusobacterium varium ATCC 27725</name>
    <dbReference type="NCBI Taxonomy" id="469618"/>
    <lineage>
        <taxon>Bacteria</taxon>
        <taxon>Fusobacteriati</taxon>
        <taxon>Fusobacteriota</taxon>
        <taxon>Fusobacteriia</taxon>
        <taxon>Fusobacteriales</taxon>
        <taxon>Fusobacteriaceae</taxon>
        <taxon>Fusobacterium</taxon>
    </lineage>
</organism>
<keyword evidence="2" id="KW-1185">Reference proteome</keyword>
<evidence type="ECO:0000313" key="1">
    <source>
        <dbReference type="EMBL" id="AVQ32613.1"/>
    </source>
</evidence>
<accession>A0ABM6U866</accession>
<name>A0ABM6U866_FUSVA</name>
<proteinExistence type="predicted"/>
<dbReference type="RefSeq" id="WP_005950144.1">
    <property type="nucleotide sequence ID" value="NZ_CP028104.1"/>
</dbReference>
<protein>
    <submittedName>
        <fullName evidence="1">Uncharacterized protein</fullName>
    </submittedName>
</protein>
<evidence type="ECO:0000313" key="2">
    <source>
        <dbReference type="Proteomes" id="UP000241238"/>
    </source>
</evidence>
<sequence length="68" mass="7932">MAKKRKKYDFKEPKFDVEIFVGIDTKKPITTLKALNNYYCKPIYLSRDGKKNKEGITKFKNGMKKGVV</sequence>
<reference evidence="2" key="1">
    <citation type="journal article" date="2018" name="MSphere">
        <title>Fusobacterium Genomics Using MinION and Illumina Sequencing Enables Genome Completion and Correction.</title>
        <authorList>
            <person name="Todd S.M."/>
            <person name="Settlage R.E."/>
            <person name="Lahmers K.K."/>
            <person name="Slade D.J."/>
        </authorList>
    </citation>
    <scope>NUCLEOTIDE SEQUENCE [LARGE SCALE GENOMIC DNA]</scope>
    <source>
        <strain evidence="2">ATCC 27725</strain>
    </source>
</reference>